<evidence type="ECO:0000313" key="4">
    <source>
        <dbReference type="Proteomes" id="UP001155241"/>
    </source>
</evidence>
<keyword evidence="1" id="KW-0813">Transport</keyword>
<feature type="domain" description="Globin" evidence="2">
    <location>
        <begin position="1"/>
        <end position="134"/>
    </location>
</feature>
<organism evidence="3 4">
    <name type="scientific">Aeoliella straminimaris</name>
    <dbReference type="NCBI Taxonomy" id="2954799"/>
    <lineage>
        <taxon>Bacteria</taxon>
        <taxon>Pseudomonadati</taxon>
        <taxon>Planctomycetota</taxon>
        <taxon>Planctomycetia</taxon>
        <taxon>Pirellulales</taxon>
        <taxon>Lacipirellulaceae</taxon>
        <taxon>Aeoliella</taxon>
    </lineage>
</organism>
<evidence type="ECO:0000256" key="1">
    <source>
        <dbReference type="RuleBase" id="RU000356"/>
    </source>
</evidence>
<name>A0A9X2JH21_9BACT</name>
<keyword evidence="1" id="KW-0561">Oxygen transport</keyword>
<dbReference type="AlphaFoldDB" id="A0A9X2JH21"/>
<sequence length="138" mass="15451">MTEQQIQLVQESWAKIAPSSDQVAVLFYDRLFEIAPHFKPLFKNDITEQGRKLMRMISMAIHALPNLEQVLPAVQQSGVRHTEYGVQPQDYEVVGAALLWTLEQGLGDDYTAELQEAWTLTYATLADVMKEAAAATVA</sequence>
<dbReference type="GO" id="GO:0020037">
    <property type="term" value="F:heme binding"/>
    <property type="evidence" value="ECO:0007669"/>
    <property type="project" value="InterPro"/>
</dbReference>
<proteinExistence type="inferred from homology"/>
<dbReference type="GO" id="GO:0019825">
    <property type="term" value="F:oxygen binding"/>
    <property type="evidence" value="ECO:0007669"/>
    <property type="project" value="InterPro"/>
</dbReference>
<dbReference type="Proteomes" id="UP001155241">
    <property type="component" value="Unassembled WGS sequence"/>
</dbReference>
<gene>
    <name evidence="3" type="ORF">NG895_16980</name>
</gene>
<comment type="caution">
    <text evidence="3">The sequence shown here is derived from an EMBL/GenBank/DDBJ whole genome shotgun (WGS) entry which is preliminary data.</text>
</comment>
<dbReference type="InterPro" id="IPR009050">
    <property type="entry name" value="Globin-like_sf"/>
</dbReference>
<dbReference type="PANTHER" id="PTHR43396:SF6">
    <property type="entry name" value="ABL201WP"/>
    <property type="match status" value="1"/>
</dbReference>
<dbReference type="InterPro" id="IPR012292">
    <property type="entry name" value="Globin/Proto"/>
</dbReference>
<dbReference type="SUPFAM" id="SSF46458">
    <property type="entry name" value="Globin-like"/>
    <property type="match status" value="1"/>
</dbReference>
<dbReference type="InterPro" id="IPR000971">
    <property type="entry name" value="Globin"/>
</dbReference>
<dbReference type="PRINTS" id="PR00188">
    <property type="entry name" value="PLANTGLOBIN"/>
</dbReference>
<keyword evidence="1" id="KW-0408">Iron</keyword>
<dbReference type="GO" id="GO:0005344">
    <property type="term" value="F:oxygen carrier activity"/>
    <property type="evidence" value="ECO:0007669"/>
    <property type="project" value="UniProtKB-KW"/>
</dbReference>
<dbReference type="PROSITE" id="PS01033">
    <property type="entry name" value="GLOBIN"/>
    <property type="match status" value="1"/>
</dbReference>
<evidence type="ECO:0000259" key="2">
    <source>
        <dbReference type="PROSITE" id="PS01033"/>
    </source>
</evidence>
<reference evidence="3" key="1">
    <citation type="submission" date="2022-06" db="EMBL/GenBank/DDBJ databases">
        <title>Aeoliella straminimaris, a novel planctomycete from sediments.</title>
        <authorList>
            <person name="Vitorino I.R."/>
            <person name="Lage O.M."/>
        </authorList>
    </citation>
    <scope>NUCLEOTIDE SEQUENCE</scope>
    <source>
        <strain evidence="3">ICT_H6.2</strain>
    </source>
</reference>
<dbReference type="Gene3D" id="1.10.490.10">
    <property type="entry name" value="Globins"/>
    <property type="match status" value="1"/>
</dbReference>
<dbReference type="Pfam" id="PF00042">
    <property type="entry name" value="Globin"/>
    <property type="match status" value="1"/>
</dbReference>
<dbReference type="GO" id="GO:0008941">
    <property type="term" value="F:nitric oxide dioxygenase NAD(P)H activity"/>
    <property type="evidence" value="ECO:0007669"/>
    <property type="project" value="TreeGrafter"/>
</dbReference>
<evidence type="ECO:0000313" key="3">
    <source>
        <dbReference type="EMBL" id="MCO6045595.1"/>
    </source>
</evidence>
<dbReference type="GO" id="GO:0071500">
    <property type="term" value="P:cellular response to nitrosative stress"/>
    <property type="evidence" value="ECO:0007669"/>
    <property type="project" value="TreeGrafter"/>
</dbReference>
<accession>A0A9X2JH21</accession>
<dbReference type="CDD" id="cd12131">
    <property type="entry name" value="HGbI-like"/>
    <property type="match status" value="1"/>
</dbReference>
<dbReference type="GO" id="GO:0046210">
    <property type="term" value="P:nitric oxide catabolic process"/>
    <property type="evidence" value="ECO:0007669"/>
    <property type="project" value="TreeGrafter"/>
</dbReference>
<keyword evidence="4" id="KW-1185">Reference proteome</keyword>
<dbReference type="PANTHER" id="PTHR43396">
    <property type="entry name" value="FLAVOHEMOPROTEIN"/>
    <property type="match status" value="1"/>
</dbReference>
<keyword evidence="1" id="KW-0479">Metal-binding</keyword>
<protein>
    <submittedName>
        <fullName evidence="3">Globin domain-containing protein</fullName>
    </submittedName>
</protein>
<comment type="similarity">
    <text evidence="1">Belongs to the globin family.</text>
</comment>
<dbReference type="EMBL" id="JAMXLR010000058">
    <property type="protein sequence ID" value="MCO6045595.1"/>
    <property type="molecule type" value="Genomic_DNA"/>
</dbReference>
<dbReference type="GO" id="GO:0071949">
    <property type="term" value="F:FAD binding"/>
    <property type="evidence" value="ECO:0007669"/>
    <property type="project" value="TreeGrafter"/>
</dbReference>
<dbReference type="RefSeq" id="WP_252853711.1">
    <property type="nucleotide sequence ID" value="NZ_JAMXLR010000058.1"/>
</dbReference>
<keyword evidence="1" id="KW-0349">Heme</keyword>